<organism evidence="1 2">
    <name type="scientific">Magnetospirillum aberrantis SpK</name>
    <dbReference type="NCBI Taxonomy" id="908842"/>
    <lineage>
        <taxon>Bacteria</taxon>
        <taxon>Pseudomonadati</taxon>
        <taxon>Pseudomonadota</taxon>
        <taxon>Alphaproteobacteria</taxon>
        <taxon>Rhodospirillales</taxon>
        <taxon>Rhodospirillaceae</taxon>
        <taxon>Magnetospirillum</taxon>
    </lineage>
</organism>
<evidence type="ECO:0000313" key="2">
    <source>
        <dbReference type="Proteomes" id="UP000480684"/>
    </source>
</evidence>
<dbReference type="InterPro" id="IPR011990">
    <property type="entry name" value="TPR-like_helical_dom_sf"/>
</dbReference>
<protein>
    <submittedName>
        <fullName evidence="1">Tetratricopeptide repeat protein</fullName>
    </submittedName>
</protein>
<dbReference type="AlphaFoldDB" id="A0A7C9UUL0"/>
<accession>A0A7C9UUL0</accession>
<proteinExistence type="predicted"/>
<dbReference type="SUPFAM" id="SSF48452">
    <property type="entry name" value="TPR-like"/>
    <property type="match status" value="3"/>
</dbReference>
<dbReference type="Gene3D" id="1.25.40.10">
    <property type="entry name" value="Tetratricopeptide repeat domain"/>
    <property type="match status" value="3"/>
</dbReference>
<comment type="caution">
    <text evidence="1">The sequence shown here is derived from an EMBL/GenBank/DDBJ whole genome shotgun (WGS) entry which is preliminary data.</text>
</comment>
<dbReference type="PANTHER" id="PTHR19959:SF119">
    <property type="entry name" value="FUNGAL LIPASE-LIKE DOMAIN-CONTAINING PROTEIN"/>
    <property type="match status" value="1"/>
</dbReference>
<dbReference type="PANTHER" id="PTHR19959">
    <property type="entry name" value="KINESIN LIGHT CHAIN"/>
    <property type="match status" value="1"/>
</dbReference>
<gene>
    <name evidence="1" type="ORF">G4223_09605</name>
</gene>
<name>A0A7C9UUL0_9PROT</name>
<dbReference type="EMBL" id="JAAIYP010000036">
    <property type="protein sequence ID" value="NFV80366.1"/>
    <property type="molecule type" value="Genomic_DNA"/>
</dbReference>
<dbReference type="Proteomes" id="UP000480684">
    <property type="component" value="Unassembled WGS sequence"/>
</dbReference>
<keyword evidence="2" id="KW-1185">Reference proteome</keyword>
<reference evidence="1 2" key="1">
    <citation type="submission" date="2020-02" db="EMBL/GenBank/DDBJ databases">
        <authorList>
            <person name="Dziuba M."/>
            <person name="Kuznetsov B."/>
            <person name="Mardanov A."/>
            <person name="Ravin N."/>
            <person name="Grouzdev D."/>
        </authorList>
    </citation>
    <scope>NUCLEOTIDE SEQUENCE [LARGE SCALE GENOMIC DNA]</scope>
    <source>
        <strain evidence="1 2">SpK</strain>
    </source>
</reference>
<sequence>MTAAGDQALLNASPELAAEMMTRLARAARDFPRGKSARRLRRLINAYPDRLAATVLTVTRETGEPVTGILARTIRRLSDCALARRVAEGLGEPAPEMLPLGIACWTVIVNASLADDGAEAADDVAELVVWLNRAGRQSAAIALIRRALARLRRKGLPLPLGLMCQWAGMLAAIGQLEEAERRLQQILAVANAQGVEPLTMVEEWINLANVRHGLGDQHGALEASRHALHLLLRERGTDDDKSHLLSGALGNHAIYLLETGRLRAAAAAIRSVLTMVERQANRDPDRYRPDLIDALINASAIFGAIGDMDEARACSARAVAHGEKLSPMASNAHGDSLVRSLINHAIDQQNRGDAGFAMEQVRAALSLARTLRRRHGDRFLEAEIDACIALCHTGLHCEYPSEAREAGEAALALTTNLAPAMADMKRLEILPNLADALASLGENVEALRLSTQAYALLTATETQGDVELSTRTGIRDVHARHLAENAQVREAIAIIREAVDIAHQTASRGLVSNVLIHSLVHQSGILTDLGDLDGALDTAHSAVDQARALAKHSPDWAAHEMPDALQALGRAHWLRGEFPQAAALAGEMVALARQGVAIDERSNLNELASALEFSALLSNASGDPRKATDEMEEAMDAYRRLVKYGVHHEDLANGLHNAATIALAAGDVESAIRLQQEGCDVLAPIAATSLDLMRLEIEGLSNLTIYLVMVERLQDGLEAIRRARLRAAALPADWLPGQQAAIGVQVAESRLLVQVGRPAEAVARCDAALADMEACDFDFWRGPALNARAMALAAQGADTAVAAARQTFAFHLALLETEGQDQDVHGLCDAGAVLVDVDPDSSDHVAASVRPWLQRLPPARQDSATGELRRALPSLFS</sequence>
<evidence type="ECO:0000313" key="1">
    <source>
        <dbReference type="EMBL" id="NFV80366.1"/>
    </source>
</evidence>
<dbReference type="RefSeq" id="WP_163678472.1">
    <property type="nucleotide sequence ID" value="NZ_JAAIYP010000036.1"/>
</dbReference>